<name>C4GKL1_9NEIS</name>
<organism evidence="1 2">
    <name type="scientific">Kingella oralis ATCC 51147</name>
    <dbReference type="NCBI Taxonomy" id="629741"/>
    <lineage>
        <taxon>Bacteria</taxon>
        <taxon>Pseudomonadati</taxon>
        <taxon>Pseudomonadota</taxon>
        <taxon>Betaproteobacteria</taxon>
        <taxon>Neisseriales</taxon>
        <taxon>Neisseriaceae</taxon>
        <taxon>Kingella</taxon>
    </lineage>
</organism>
<reference evidence="1" key="1">
    <citation type="submission" date="2009-04" db="EMBL/GenBank/DDBJ databases">
        <authorList>
            <person name="Weinstock G."/>
            <person name="Sodergren E."/>
            <person name="Clifton S."/>
            <person name="Fulton L."/>
            <person name="Fulton B."/>
            <person name="Courtney L."/>
            <person name="Fronick C."/>
            <person name="Harrison M."/>
            <person name="Strong C."/>
            <person name="Farmer C."/>
            <person name="Delahaunty K."/>
            <person name="Markovic C."/>
            <person name="Hall O."/>
            <person name="Minx P."/>
            <person name="Tomlinson C."/>
            <person name="Mitreva M."/>
            <person name="Nelson J."/>
            <person name="Hou S."/>
            <person name="Wollam A."/>
            <person name="Pepin K.H."/>
            <person name="Johnson M."/>
            <person name="Bhonagiri V."/>
            <person name="Nash W.E."/>
            <person name="Warren W."/>
            <person name="Chinwalla A."/>
            <person name="Mardis E.R."/>
            <person name="Wilson R.K."/>
        </authorList>
    </citation>
    <scope>NUCLEOTIDE SEQUENCE [LARGE SCALE GENOMIC DNA]</scope>
    <source>
        <strain evidence="1">ATCC 51147</strain>
    </source>
</reference>
<sequence>MVQKNPVFLAMVFSYAKNKKFVASMVYWSVNFVVILQKQTEEKVQLVSCYCNC</sequence>
<dbReference type="AlphaFoldDB" id="C4GKL1"/>
<evidence type="ECO:0000313" key="1">
    <source>
        <dbReference type="EMBL" id="EEP67270.1"/>
    </source>
</evidence>
<dbReference type="Proteomes" id="UP000003009">
    <property type="component" value="Unassembled WGS sequence"/>
</dbReference>
<dbReference type="EMBL" id="ACJW02000003">
    <property type="protein sequence ID" value="EEP67270.1"/>
    <property type="molecule type" value="Genomic_DNA"/>
</dbReference>
<accession>C4GKL1</accession>
<dbReference type="STRING" id="629741.GCWU000324_01514"/>
<comment type="caution">
    <text evidence="1">The sequence shown here is derived from an EMBL/GenBank/DDBJ whole genome shotgun (WGS) entry which is preliminary data.</text>
</comment>
<gene>
    <name evidence="1" type="ORF">GCWU000324_01514</name>
</gene>
<dbReference type="HOGENOM" id="CLU_3062453_0_0_4"/>
<keyword evidence="2" id="KW-1185">Reference proteome</keyword>
<evidence type="ECO:0000313" key="2">
    <source>
        <dbReference type="Proteomes" id="UP000003009"/>
    </source>
</evidence>
<protein>
    <submittedName>
        <fullName evidence="1">Uncharacterized protein</fullName>
    </submittedName>
</protein>
<proteinExistence type="predicted"/>